<feature type="transmembrane region" description="Helical" evidence="10">
    <location>
        <begin position="20"/>
        <end position="37"/>
    </location>
</feature>
<sequence length="260" mass="28724">MSQDSNMADKQAMSALKQHGSSIILVILVVLAGYFGWEYYQKNYAKIDTVAADLYTTIEENDDALRLAQYNAEDESAKQVMNARKDALFTDIDKLVATHGNTIYAWQALMIKARQQTQANDLAGAVVTLDQATKIDLGDEGLLAMTKIRHARAMLANGDTDKALKIANESMPSAFEASRQEMLGDIYVAKNDIEQAKQSYTAAWEALRERQENRAVLTLKLQSLGVEVEPIAQKTPVIAESGEEMTSEHTESMTQQANGQ</sequence>
<evidence type="ECO:0000256" key="4">
    <source>
        <dbReference type="ARBA" id="ARBA00022989"/>
    </source>
</evidence>
<evidence type="ECO:0000256" key="8">
    <source>
        <dbReference type="ARBA" id="ARBA00024235"/>
    </source>
</evidence>
<gene>
    <name evidence="12" type="ORF">ACJHVH_04020</name>
</gene>
<keyword evidence="2" id="KW-1003">Cell membrane</keyword>
<dbReference type="PIRSF" id="PIRSF006170">
    <property type="entry name" value="YfgM"/>
    <property type="match status" value="1"/>
</dbReference>
<evidence type="ECO:0000256" key="7">
    <source>
        <dbReference type="ARBA" id="ARBA00024197"/>
    </source>
</evidence>
<accession>A0ABW8U579</accession>
<evidence type="ECO:0000256" key="1">
    <source>
        <dbReference type="ARBA" id="ARBA00004401"/>
    </source>
</evidence>
<proteinExistence type="inferred from homology"/>
<evidence type="ECO:0000256" key="6">
    <source>
        <dbReference type="ARBA" id="ARBA00023186"/>
    </source>
</evidence>
<keyword evidence="13" id="KW-1185">Reference proteome</keyword>
<dbReference type="InterPro" id="IPR026039">
    <property type="entry name" value="YfgM"/>
</dbReference>
<dbReference type="EMBL" id="JBJJXE010000004">
    <property type="protein sequence ID" value="MFL1732166.1"/>
    <property type="molecule type" value="Genomic_DNA"/>
</dbReference>
<keyword evidence="4 10" id="KW-1133">Transmembrane helix</keyword>
<evidence type="ECO:0000256" key="10">
    <source>
        <dbReference type="SAM" id="Phobius"/>
    </source>
</evidence>
<name>A0ABW8U579_9GAMM</name>
<dbReference type="PANTHER" id="PTHR38035:SF1">
    <property type="entry name" value="ANCILLARY SECYEG TRANSLOCON SUBUNIT"/>
    <property type="match status" value="1"/>
</dbReference>
<evidence type="ECO:0000313" key="12">
    <source>
        <dbReference type="EMBL" id="MFL1732166.1"/>
    </source>
</evidence>
<dbReference type="RefSeq" id="WP_407068855.1">
    <property type="nucleotide sequence ID" value="NZ_JBJJXE010000004.1"/>
</dbReference>
<comment type="similarity">
    <text evidence="7">Belongs to the YfgM family.</text>
</comment>
<comment type="subcellular location">
    <subcellularLocation>
        <location evidence="1">Cell membrane</location>
        <topology evidence="1">Single-pass type II membrane protein</topology>
    </subcellularLocation>
</comment>
<dbReference type="Gene3D" id="1.25.40.10">
    <property type="entry name" value="Tetratricopeptide repeat domain"/>
    <property type="match status" value="1"/>
</dbReference>
<dbReference type="Proteomes" id="UP001624684">
    <property type="component" value="Unassembled WGS sequence"/>
</dbReference>
<dbReference type="Pfam" id="PF09976">
    <property type="entry name" value="TPR_21"/>
    <property type="match status" value="1"/>
</dbReference>
<evidence type="ECO:0000259" key="11">
    <source>
        <dbReference type="Pfam" id="PF09976"/>
    </source>
</evidence>
<evidence type="ECO:0000256" key="3">
    <source>
        <dbReference type="ARBA" id="ARBA00022692"/>
    </source>
</evidence>
<dbReference type="SUPFAM" id="SSF48452">
    <property type="entry name" value="TPR-like"/>
    <property type="match status" value="1"/>
</dbReference>
<evidence type="ECO:0000256" key="2">
    <source>
        <dbReference type="ARBA" id="ARBA00022475"/>
    </source>
</evidence>
<dbReference type="InterPro" id="IPR018704">
    <property type="entry name" value="SecYEG/CpoB_TPR"/>
</dbReference>
<evidence type="ECO:0000256" key="9">
    <source>
        <dbReference type="SAM" id="MobiDB-lite"/>
    </source>
</evidence>
<comment type="caution">
    <text evidence="12">The sequence shown here is derived from an EMBL/GenBank/DDBJ whole genome shotgun (WGS) entry which is preliminary data.</text>
</comment>
<keyword evidence="5 10" id="KW-0472">Membrane</keyword>
<reference evidence="12 13" key="1">
    <citation type="submission" date="2024-11" db="EMBL/GenBank/DDBJ databases">
        <title>First Report of Moraxella oculi in Brazil in an Infectious Bovine Keratoconjunctivitis Outbreak.</title>
        <authorList>
            <person name="Carvalho C.V."/>
            <person name="Domingues R."/>
            <person name="Coutinho C."/>
            <person name="Honorio N.T.B.S."/>
            <person name="Faza D.R.L.R."/>
            <person name="Carvalho W.A."/>
            <person name="Machado A.B.F."/>
            <person name="Martins M.F."/>
            <person name="Gaspar E.B."/>
        </authorList>
    </citation>
    <scope>NUCLEOTIDE SEQUENCE [LARGE SCALE GENOMIC DNA]</scope>
    <source>
        <strain evidence="12 13">2117LE</strain>
    </source>
</reference>
<protein>
    <recommendedName>
        <fullName evidence="8">Ancillary SecYEG translocon subunit</fullName>
    </recommendedName>
</protein>
<keyword evidence="6" id="KW-0143">Chaperone</keyword>
<keyword evidence="3 10" id="KW-0812">Transmembrane</keyword>
<evidence type="ECO:0000256" key="5">
    <source>
        <dbReference type="ARBA" id="ARBA00023136"/>
    </source>
</evidence>
<organism evidence="12 13">
    <name type="scientific">Moraxella oculi</name>
    <dbReference type="NCBI Taxonomy" id="2940516"/>
    <lineage>
        <taxon>Bacteria</taxon>
        <taxon>Pseudomonadati</taxon>
        <taxon>Pseudomonadota</taxon>
        <taxon>Gammaproteobacteria</taxon>
        <taxon>Moraxellales</taxon>
        <taxon>Moraxellaceae</taxon>
        <taxon>Moraxella</taxon>
    </lineage>
</organism>
<dbReference type="PANTHER" id="PTHR38035">
    <property type="entry name" value="UPF0070 PROTEIN YFGM"/>
    <property type="match status" value="1"/>
</dbReference>
<dbReference type="InterPro" id="IPR011990">
    <property type="entry name" value="TPR-like_helical_dom_sf"/>
</dbReference>
<feature type="domain" description="Ancillary SecYEG translocon subunit/Cell division coordinator CpoB TPR" evidence="11">
    <location>
        <begin position="17"/>
        <end position="225"/>
    </location>
</feature>
<feature type="region of interest" description="Disordered" evidence="9">
    <location>
        <begin position="241"/>
        <end position="260"/>
    </location>
</feature>
<evidence type="ECO:0000313" key="13">
    <source>
        <dbReference type="Proteomes" id="UP001624684"/>
    </source>
</evidence>